<evidence type="ECO:0000313" key="3">
    <source>
        <dbReference type="Proteomes" id="UP000244904"/>
    </source>
</evidence>
<reference evidence="3" key="1">
    <citation type="submission" date="2018-03" db="EMBL/GenBank/DDBJ databases">
        <authorList>
            <person name="Rodrigo-Torres L."/>
            <person name="Arahal R. D."/>
            <person name="Lucena T."/>
        </authorList>
    </citation>
    <scope>NUCLEOTIDE SEQUENCE [LARGE SCALE GENOMIC DNA]</scope>
    <source>
        <strain evidence="3">CECT 8871</strain>
    </source>
</reference>
<accession>A0A2R8AXP4</accession>
<sequence length="265" mass="29138">MRLKVSHTTRYIFPSEVNFGLQQVRKTPKETDQQTIHGWTTTIQGGQSQLSFTDYHNNHVELVSFEKGTTELVLTSAGEVQIADSYGVVGRHRGPAPLWLYRQSTDLTKIGQGVKALARQVEGATELERMHNLSALVLQAVGYDKSVKAVDRNVEQILEDGNGVCQDHTHLFLACARDMGLPARYVSGYLMLDTQTTQEAMHAWAEAYVDGLGWVGFDVSNAISPDARYVRVATGLDYSQAAPVTGMRIGGEGEALAVEIEVVQQ</sequence>
<proteinExistence type="predicted"/>
<dbReference type="Pfam" id="PF01841">
    <property type="entry name" value="Transglut_core"/>
    <property type="match status" value="1"/>
</dbReference>
<dbReference type="SUPFAM" id="SSF54001">
    <property type="entry name" value="Cysteine proteinases"/>
    <property type="match status" value="1"/>
</dbReference>
<dbReference type="OrthoDB" id="9804023at2"/>
<dbReference type="PANTHER" id="PTHR33490">
    <property type="entry name" value="BLR5614 PROTEIN-RELATED"/>
    <property type="match status" value="1"/>
</dbReference>
<dbReference type="SMART" id="SM00460">
    <property type="entry name" value="TGc"/>
    <property type="match status" value="1"/>
</dbReference>
<dbReference type="InterPro" id="IPR013589">
    <property type="entry name" value="Bac_transglu_N"/>
</dbReference>
<dbReference type="AlphaFoldDB" id="A0A2R8AXP4"/>
<dbReference type="Gene3D" id="3.10.620.30">
    <property type="match status" value="1"/>
</dbReference>
<dbReference type="Pfam" id="PF08379">
    <property type="entry name" value="Bact_transglu_N"/>
    <property type="match status" value="1"/>
</dbReference>
<protein>
    <recommendedName>
        <fullName evidence="1">Transglutaminase-like domain-containing protein</fullName>
    </recommendedName>
</protein>
<dbReference type="InterPro" id="IPR002931">
    <property type="entry name" value="Transglutaminase-like"/>
</dbReference>
<gene>
    <name evidence="2" type="ORF">PRI8871_02439</name>
</gene>
<organism evidence="2 3">
    <name type="scientific">Pseudoprimorskyibacter insulae</name>
    <dbReference type="NCBI Taxonomy" id="1695997"/>
    <lineage>
        <taxon>Bacteria</taxon>
        <taxon>Pseudomonadati</taxon>
        <taxon>Pseudomonadota</taxon>
        <taxon>Alphaproteobacteria</taxon>
        <taxon>Rhodobacterales</taxon>
        <taxon>Paracoccaceae</taxon>
        <taxon>Pseudoprimorskyibacter</taxon>
    </lineage>
</organism>
<keyword evidence="3" id="KW-1185">Reference proteome</keyword>
<dbReference type="Proteomes" id="UP000244904">
    <property type="component" value="Unassembled WGS sequence"/>
</dbReference>
<evidence type="ECO:0000313" key="2">
    <source>
        <dbReference type="EMBL" id="SPF80629.1"/>
    </source>
</evidence>
<dbReference type="EMBL" id="OMOJ01000004">
    <property type="protein sequence ID" value="SPF80629.1"/>
    <property type="molecule type" value="Genomic_DNA"/>
</dbReference>
<feature type="domain" description="Transglutaminase-like" evidence="1">
    <location>
        <begin position="157"/>
        <end position="221"/>
    </location>
</feature>
<name>A0A2R8AXP4_9RHOB</name>
<evidence type="ECO:0000259" key="1">
    <source>
        <dbReference type="SMART" id="SM00460"/>
    </source>
</evidence>
<dbReference type="InterPro" id="IPR038765">
    <property type="entry name" value="Papain-like_cys_pep_sf"/>
</dbReference>
<dbReference type="PANTHER" id="PTHR33490:SF6">
    <property type="entry name" value="SLL1049 PROTEIN"/>
    <property type="match status" value="1"/>
</dbReference>